<dbReference type="GO" id="GO:0008270">
    <property type="term" value="F:zinc ion binding"/>
    <property type="evidence" value="ECO:0007669"/>
    <property type="project" value="UniProtKB-KW"/>
</dbReference>
<dbReference type="EC" id="2.3.2.27" evidence="2"/>
<dbReference type="Pfam" id="PF13639">
    <property type="entry name" value="zf-RING_2"/>
    <property type="match status" value="1"/>
</dbReference>
<keyword evidence="3" id="KW-0479">Metal-binding</keyword>
<dbReference type="Proteomes" id="UP000008311">
    <property type="component" value="Unassembled WGS sequence"/>
</dbReference>
<evidence type="ECO:0000256" key="6">
    <source>
        <dbReference type="PROSITE-ProRule" id="PRU00175"/>
    </source>
</evidence>
<dbReference type="InterPro" id="IPR013083">
    <property type="entry name" value="Znf_RING/FYVE/PHD"/>
</dbReference>
<dbReference type="InParanoid" id="B9S2V9"/>
<dbReference type="PANTHER" id="PTHR15710:SF77">
    <property type="entry name" value="RING-H2 FINGER PROTEIN ATL21B"/>
    <property type="match status" value="1"/>
</dbReference>
<evidence type="ECO:0000259" key="7">
    <source>
        <dbReference type="PROSITE" id="PS50089"/>
    </source>
</evidence>
<proteinExistence type="predicted"/>
<protein>
    <recommendedName>
        <fullName evidence="2">RING-type E3 ubiquitin transferase</fullName>
        <ecNumber evidence="2">2.3.2.27</ecNumber>
    </recommendedName>
</protein>
<dbReference type="SMART" id="SM00184">
    <property type="entry name" value="RING"/>
    <property type="match status" value="1"/>
</dbReference>
<dbReference type="SUPFAM" id="SSF57850">
    <property type="entry name" value="RING/U-box"/>
    <property type="match status" value="1"/>
</dbReference>
<evidence type="ECO:0000313" key="8">
    <source>
        <dbReference type="EMBL" id="EEF42114.1"/>
    </source>
</evidence>
<keyword evidence="9" id="KW-1185">Reference proteome</keyword>
<gene>
    <name evidence="8" type="ORF">RCOM_0562820</name>
</gene>
<evidence type="ECO:0000256" key="2">
    <source>
        <dbReference type="ARBA" id="ARBA00012483"/>
    </source>
</evidence>
<evidence type="ECO:0000256" key="4">
    <source>
        <dbReference type="ARBA" id="ARBA00022771"/>
    </source>
</evidence>
<evidence type="ECO:0000256" key="1">
    <source>
        <dbReference type="ARBA" id="ARBA00000900"/>
    </source>
</evidence>
<dbReference type="InterPro" id="IPR001841">
    <property type="entry name" value="Znf_RING"/>
</dbReference>
<evidence type="ECO:0000256" key="5">
    <source>
        <dbReference type="ARBA" id="ARBA00022833"/>
    </source>
</evidence>
<accession>B9S2V9</accession>
<feature type="domain" description="RING-type" evidence="7">
    <location>
        <begin position="159"/>
        <end position="201"/>
    </location>
</feature>
<dbReference type="GO" id="GO:0061630">
    <property type="term" value="F:ubiquitin protein ligase activity"/>
    <property type="evidence" value="ECO:0000318"/>
    <property type="project" value="GO_Central"/>
</dbReference>
<dbReference type="PANTHER" id="PTHR15710">
    <property type="entry name" value="E3 UBIQUITIN-PROTEIN LIGASE PRAJA"/>
    <property type="match status" value="1"/>
</dbReference>
<name>B9S2V9_RICCO</name>
<sequence>MESRCKYKLHIWQEDAGDSLPEDHGMIQNDQNLYINMRICFVLLDLNQPKPLTFLVKTFHQKLFHNSSYLPSGDRVSESCQRKTIRRIVRFVKPFLSQEGSNISSNSNQNLLMIGVGFGVMSDDEYTCNYIVPASKASVDALERVKVEDNGDSVDQLRCAICLEELEMGGKEVNCMPYKHVFHGDCIAQWLEKSHSCPLCRFPMPVDGHPTRLESSRSIISLI</sequence>
<dbReference type="Gene3D" id="3.30.40.10">
    <property type="entry name" value="Zinc/RING finger domain, C3HC4 (zinc finger)"/>
    <property type="match status" value="1"/>
</dbReference>
<dbReference type="PROSITE" id="PS50089">
    <property type="entry name" value="ZF_RING_2"/>
    <property type="match status" value="1"/>
</dbReference>
<evidence type="ECO:0000313" key="9">
    <source>
        <dbReference type="Proteomes" id="UP000008311"/>
    </source>
</evidence>
<organism evidence="8 9">
    <name type="scientific">Ricinus communis</name>
    <name type="common">Castor bean</name>
    <dbReference type="NCBI Taxonomy" id="3988"/>
    <lineage>
        <taxon>Eukaryota</taxon>
        <taxon>Viridiplantae</taxon>
        <taxon>Streptophyta</taxon>
        <taxon>Embryophyta</taxon>
        <taxon>Tracheophyta</taxon>
        <taxon>Spermatophyta</taxon>
        <taxon>Magnoliopsida</taxon>
        <taxon>eudicotyledons</taxon>
        <taxon>Gunneridae</taxon>
        <taxon>Pentapetalae</taxon>
        <taxon>rosids</taxon>
        <taxon>fabids</taxon>
        <taxon>Malpighiales</taxon>
        <taxon>Euphorbiaceae</taxon>
        <taxon>Acalyphoideae</taxon>
        <taxon>Acalypheae</taxon>
        <taxon>Ricinus</taxon>
    </lineage>
</organism>
<evidence type="ECO:0000256" key="3">
    <source>
        <dbReference type="ARBA" id="ARBA00022723"/>
    </source>
</evidence>
<comment type="catalytic activity">
    <reaction evidence="1">
        <text>S-ubiquitinyl-[E2 ubiquitin-conjugating enzyme]-L-cysteine + [acceptor protein]-L-lysine = [E2 ubiquitin-conjugating enzyme]-L-cysteine + N(6)-ubiquitinyl-[acceptor protein]-L-lysine.</text>
        <dbReference type="EC" id="2.3.2.27"/>
    </reaction>
</comment>
<dbReference type="EMBL" id="EQ973853">
    <property type="protein sequence ID" value="EEF42114.1"/>
    <property type="molecule type" value="Genomic_DNA"/>
</dbReference>
<dbReference type="AlphaFoldDB" id="B9S2V9"/>
<keyword evidence="5" id="KW-0862">Zinc</keyword>
<dbReference type="eggNOG" id="KOG0800">
    <property type="taxonomic scope" value="Eukaryota"/>
</dbReference>
<reference evidence="9" key="1">
    <citation type="journal article" date="2010" name="Nat. Biotechnol.">
        <title>Draft genome sequence of the oilseed species Ricinus communis.</title>
        <authorList>
            <person name="Chan A.P."/>
            <person name="Crabtree J."/>
            <person name="Zhao Q."/>
            <person name="Lorenzi H."/>
            <person name="Orvis J."/>
            <person name="Puiu D."/>
            <person name="Melake-Berhan A."/>
            <person name="Jones K.M."/>
            <person name="Redman J."/>
            <person name="Chen G."/>
            <person name="Cahoon E.B."/>
            <person name="Gedil M."/>
            <person name="Stanke M."/>
            <person name="Haas B.J."/>
            <person name="Wortman J.R."/>
            <person name="Fraser-Liggett C.M."/>
            <person name="Ravel J."/>
            <person name="Rabinowicz P.D."/>
        </authorList>
    </citation>
    <scope>NUCLEOTIDE SEQUENCE [LARGE SCALE GENOMIC DNA]</scope>
    <source>
        <strain evidence="9">cv. Hale</strain>
    </source>
</reference>
<dbReference type="GO" id="GO:0016567">
    <property type="term" value="P:protein ubiquitination"/>
    <property type="evidence" value="ECO:0000318"/>
    <property type="project" value="GO_Central"/>
</dbReference>
<keyword evidence="4 6" id="KW-0863">Zinc-finger</keyword>
<dbReference type="GO" id="GO:0005737">
    <property type="term" value="C:cytoplasm"/>
    <property type="evidence" value="ECO:0000318"/>
    <property type="project" value="GO_Central"/>
</dbReference>